<accession>A0A7C8PMG4</accession>
<dbReference type="EMBL" id="SOZJ01000005">
    <property type="protein sequence ID" value="TGJ67274.1"/>
    <property type="molecule type" value="Genomic_DNA"/>
</dbReference>
<comment type="caution">
    <text evidence="2">The sequence shown here is derived from an EMBL/GenBank/DDBJ whole genome shotgun (WGS) entry which is preliminary data.</text>
</comment>
<protein>
    <submittedName>
        <fullName evidence="2">Uncharacterized protein</fullName>
    </submittedName>
</protein>
<feature type="region of interest" description="Disordered" evidence="1">
    <location>
        <begin position="552"/>
        <end position="607"/>
    </location>
</feature>
<evidence type="ECO:0000313" key="3">
    <source>
        <dbReference type="Proteomes" id="UP000297595"/>
    </source>
</evidence>
<feature type="compositionally biased region" description="Polar residues" evidence="1">
    <location>
        <begin position="596"/>
        <end position="607"/>
    </location>
</feature>
<sequence length="757" mass="86542">MEVTLIGPLLKAAQWIYQSLDTYKNLDDSIGALIEQVKCLTKSIEMLKNMAEKRRLARSCNSIFGDTDPIEQELSALLKNTDQTHDEVEEFLREMKFELKIPNNLNGKWIAAPNSTIKSFFRQEGIRGKLRVFEHRYQTLANMVNFLASTLQWHTTQELICTFPSKNSKNRLRTPKWRLDDPELLLLPKDLGAVGKSTPFQRFTEREFLESVDLSTNGSTIMENEPTTEVEASYTKSQEWLFRKFYEQEVALENFKIWYLLRKVLLWVGECGSSIEGLKRGNPEYVENYAQLMKAAWLLVGVMKAFPAESTVGQFNESVVIAVQYQIHELQPVAGEIPSLDSVQKVPRGILDLNLSREEETKIAQCEIHSFDDPSEVVIFQKAVQYEGYKREKRLIKVLFDKTGFHGDSPWFKSTTMIVDDQRLLGEPEEDDYWIQSKNVRIRYDRLQTRFTPLFPSLESRVGENSLAEVALDRDISLKGVEEGTHTDRTVKIEFENQKDAGDFQHAICGYEIRETFLVPFSKLTLSSKRIWPKFVEMRNISAQIWSPKPPSGVRYWGTDPQPLPSTLGGTSSDNSSRKLPAFPRVSDSSYRRHNSGSWQSVTTAPEQVSTTRLAPSTLHLHSPEFSKLLIYGCTGSGRVKPQLVVIPLNGDTTIKERHCCDENGLACCESLAFRRSNDSSEDVVIITGEAKRIELPLDVQAWSGTSVKLSKLWITFGTVEGKLKFRELFQESLKEYSAQVQLHNRSNLERRRNYGL</sequence>
<reference evidence="2 3" key="1">
    <citation type="submission" date="2019-03" db="EMBL/GenBank/DDBJ databases">
        <title>Nematode-trapping fungi genome.</title>
        <authorList>
            <person name="Vidal-Diez De Ulzurrun G."/>
        </authorList>
    </citation>
    <scope>NUCLEOTIDE SEQUENCE [LARGE SCALE GENOMIC DNA]</scope>
    <source>
        <strain evidence="2 3">TWF154</strain>
    </source>
</reference>
<dbReference type="Proteomes" id="UP000297595">
    <property type="component" value="Unassembled WGS sequence"/>
</dbReference>
<organism evidence="2 3">
    <name type="scientific">Orbilia oligospora</name>
    <name type="common">Nematode-trapping fungus</name>
    <name type="synonym">Arthrobotrys oligospora</name>
    <dbReference type="NCBI Taxonomy" id="2813651"/>
    <lineage>
        <taxon>Eukaryota</taxon>
        <taxon>Fungi</taxon>
        <taxon>Dikarya</taxon>
        <taxon>Ascomycota</taxon>
        <taxon>Pezizomycotina</taxon>
        <taxon>Orbiliomycetes</taxon>
        <taxon>Orbiliales</taxon>
        <taxon>Orbiliaceae</taxon>
        <taxon>Orbilia</taxon>
    </lineage>
</organism>
<evidence type="ECO:0000256" key="1">
    <source>
        <dbReference type="SAM" id="MobiDB-lite"/>
    </source>
</evidence>
<gene>
    <name evidence="2" type="ORF">EYR41_008839</name>
</gene>
<evidence type="ECO:0000313" key="2">
    <source>
        <dbReference type="EMBL" id="TGJ67274.1"/>
    </source>
</evidence>
<name>A0A7C8PMG4_ORBOL</name>
<proteinExistence type="predicted"/>
<dbReference type="AlphaFoldDB" id="A0A7C8PMG4"/>